<keyword evidence="2" id="KW-1185">Reference proteome</keyword>
<comment type="caution">
    <text evidence="1">The sequence shown here is derived from an EMBL/GenBank/DDBJ whole genome shotgun (WGS) entry which is preliminary data.</text>
</comment>
<evidence type="ECO:0000313" key="2">
    <source>
        <dbReference type="Proteomes" id="UP001589590"/>
    </source>
</evidence>
<sequence length="196" mass="23172">MSETPLEHFFMGLIPNLWEVLLFFIPDKNFTKEIKDALYVKGIGKITGKILVMDTTQGPMPYKTGRDNKYALFKASKLERNLYKLLEERNNGELSNFNYILDKYYEQVECIFYITDWMNRNIKQVSNTDNTVKGLFEIQTVYYKKHLETFIKHFYPNRQAVPQGKFDVLGKIQTYFPDISKQYIKPLDNTDNNNCD</sequence>
<dbReference type="EMBL" id="JBHMFA010000035">
    <property type="protein sequence ID" value="MFB9106866.1"/>
    <property type="molecule type" value="Genomic_DNA"/>
</dbReference>
<gene>
    <name evidence="1" type="ORF">ACFFU1_18300</name>
</gene>
<name>A0ABV5H4P0_9FLAO</name>
<dbReference type="RefSeq" id="WP_290270909.1">
    <property type="nucleotide sequence ID" value="NZ_JAUFQP010000010.1"/>
</dbReference>
<accession>A0ABV5H4P0</accession>
<reference evidence="1 2" key="1">
    <citation type="submission" date="2024-09" db="EMBL/GenBank/DDBJ databases">
        <authorList>
            <person name="Sun Q."/>
            <person name="Mori K."/>
        </authorList>
    </citation>
    <scope>NUCLEOTIDE SEQUENCE [LARGE SCALE GENOMIC DNA]</scope>
    <source>
        <strain evidence="1 2">CECT 8300</strain>
    </source>
</reference>
<organism evidence="1 2">
    <name type="scientific">Algibacter miyuki</name>
    <dbReference type="NCBI Taxonomy" id="1306933"/>
    <lineage>
        <taxon>Bacteria</taxon>
        <taxon>Pseudomonadati</taxon>
        <taxon>Bacteroidota</taxon>
        <taxon>Flavobacteriia</taxon>
        <taxon>Flavobacteriales</taxon>
        <taxon>Flavobacteriaceae</taxon>
        <taxon>Algibacter</taxon>
    </lineage>
</organism>
<evidence type="ECO:0000313" key="1">
    <source>
        <dbReference type="EMBL" id="MFB9106866.1"/>
    </source>
</evidence>
<proteinExistence type="predicted"/>
<dbReference type="Proteomes" id="UP001589590">
    <property type="component" value="Unassembled WGS sequence"/>
</dbReference>
<protein>
    <submittedName>
        <fullName evidence="1">Uncharacterized protein</fullName>
    </submittedName>
</protein>